<accession>A0A4P9VX40</accession>
<gene>
    <name evidence="1" type="ORF">BDK51DRAFT_47238</name>
</gene>
<keyword evidence="2" id="KW-1185">Reference proteome</keyword>
<dbReference type="AlphaFoldDB" id="A0A4P9VX40"/>
<sequence length="70" mass="7913">MEFHVHAIEKHLVLDLALDGHCLPPPSLQDVICLTSPAQAKISYFYYELLWALHKLAGTRLHNFDTAPDS</sequence>
<dbReference type="Proteomes" id="UP000269721">
    <property type="component" value="Unassembled WGS sequence"/>
</dbReference>
<protein>
    <submittedName>
        <fullName evidence="1">Uncharacterized protein</fullName>
    </submittedName>
</protein>
<name>A0A4P9VX40_9FUNG</name>
<dbReference type="EMBL" id="ML000293">
    <property type="protein sequence ID" value="RKO84274.1"/>
    <property type="molecule type" value="Genomic_DNA"/>
</dbReference>
<organism evidence="1 2">
    <name type="scientific">Blyttiomyces helicus</name>
    <dbReference type="NCBI Taxonomy" id="388810"/>
    <lineage>
        <taxon>Eukaryota</taxon>
        <taxon>Fungi</taxon>
        <taxon>Fungi incertae sedis</taxon>
        <taxon>Chytridiomycota</taxon>
        <taxon>Chytridiomycota incertae sedis</taxon>
        <taxon>Chytridiomycetes</taxon>
        <taxon>Chytridiomycetes incertae sedis</taxon>
        <taxon>Blyttiomyces</taxon>
    </lineage>
</organism>
<reference evidence="2" key="1">
    <citation type="journal article" date="2018" name="Nat. Microbiol.">
        <title>Leveraging single-cell genomics to expand the fungal tree of life.</title>
        <authorList>
            <person name="Ahrendt S.R."/>
            <person name="Quandt C.A."/>
            <person name="Ciobanu D."/>
            <person name="Clum A."/>
            <person name="Salamov A."/>
            <person name="Andreopoulos B."/>
            <person name="Cheng J.F."/>
            <person name="Woyke T."/>
            <person name="Pelin A."/>
            <person name="Henrissat B."/>
            <person name="Reynolds N.K."/>
            <person name="Benny G.L."/>
            <person name="Smith M.E."/>
            <person name="James T.Y."/>
            <person name="Grigoriev I.V."/>
        </authorList>
    </citation>
    <scope>NUCLEOTIDE SEQUENCE [LARGE SCALE GENOMIC DNA]</scope>
</reference>
<proteinExistence type="predicted"/>
<evidence type="ECO:0000313" key="1">
    <source>
        <dbReference type="EMBL" id="RKO84274.1"/>
    </source>
</evidence>
<evidence type="ECO:0000313" key="2">
    <source>
        <dbReference type="Proteomes" id="UP000269721"/>
    </source>
</evidence>